<organism evidence="2 3">
    <name type="scientific">Helianthus annuus</name>
    <name type="common">Common sunflower</name>
    <dbReference type="NCBI Taxonomy" id="4232"/>
    <lineage>
        <taxon>Eukaryota</taxon>
        <taxon>Viridiplantae</taxon>
        <taxon>Streptophyta</taxon>
        <taxon>Embryophyta</taxon>
        <taxon>Tracheophyta</taxon>
        <taxon>Spermatophyta</taxon>
        <taxon>Magnoliopsida</taxon>
        <taxon>eudicotyledons</taxon>
        <taxon>Gunneridae</taxon>
        <taxon>Pentapetalae</taxon>
        <taxon>asterids</taxon>
        <taxon>campanulids</taxon>
        <taxon>Asterales</taxon>
        <taxon>Asteraceae</taxon>
        <taxon>Asteroideae</taxon>
        <taxon>Heliantheae alliance</taxon>
        <taxon>Heliantheae</taxon>
        <taxon>Helianthus</taxon>
    </lineage>
</organism>
<sequence>MIIEPNSPHVFFDQFGPPYYFSSPLYLGRQTSWIETPLPSISVFLYILIRVEERKGIKPSKGNRSARLRVEERKGSNQAKAIGAHDSGKSRSWRCELGPNTLHSPLCASG</sequence>
<feature type="region of interest" description="Disordered" evidence="1">
    <location>
        <begin position="59"/>
        <end position="110"/>
    </location>
</feature>
<evidence type="ECO:0000313" key="3">
    <source>
        <dbReference type="Proteomes" id="UP000215914"/>
    </source>
</evidence>
<evidence type="ECO:0000256" key="1">
    <source>
        <dbReference type="SAM" id="MobiDB-lite"/>
    </source>
</evidence>
<dbReference type="EMBL" id="CM007898">
    <property type="protein sequence ID" value="OTG13659.1"/>
    <property type="molecule type" value="Genomic_DNA"/>
</dbReference>
<protein>
    <submittedName>
        <fullName evidence="2">Uncharacterized protein</fullName>
    </submittedName>
</protein>
<evidence type="ECO:0000313" key="2">
    <source>
        <dbReference type="EMBL" id="OTG13659.1"/>
    </source>
</evidence>
<name>A0A251TSB9_HELAN</name>
<reference evidence="3" key="1">
    <citation type="journal article" date="2017" name="Nature">
        <title>The sunflower genome provides insights into oil metabolism, flowering and Asterid evolution.</title>
        <authorList>
            <person name="Badouin H."/>
            <person name="Gouzy J."/>
            <person name="Grassa C.J."/>
            <person name="Murat F."/>
            <person name="Staton S.E."/>
            <person name="Cottret L."/>
            <person name="Lelandais-Briere C."/>
            <person name="Owens G.L."/>
            <person name="Carrere S."/>
            <person name="Mayjonade B."/>
            <person name="Legrand L."/>
            <person name="Gill N."/>
            <person name="Kane N.C."/>
            <person name="Bowers J.E."/>
            <person name="Hubner S."/>
            <person name="Bellec A."/>
            <person name="Berard A."/>
            <person name="Berges H."/>
            <person name="Blanchet N."/>
            <person name="Boniface M.C."/>
            <person name="Brunel D."/>
            <person name="Catrice O."/>
            <person name="Chaidir N."/>
            <person name="Claudel C."/>
            <person name="Donnadieu C."/>
            <person name="Faraut T."/>
            <person name="Fievet G."/>
            <person name="Helmstetter N."/>
            <person name="King M."/>
            <person name="Knapp S.J."/>
            <person name="Lai Z."/>
            <person name="Le Paslier M.C."/>
            <person name="Lippi Y."/>
            <person name="Lorenzon L."/>
            <person name="Mandel J.R."/>
            <person name="Marage G."/>
            <person name="Marchand G."/>
            <person name="Marquand E."/>
            <person name="Bret-Mestries E."/>
            <person name="Morien E."/>
            <person name="Nambeesan S."/>
            <person name="Nguyen T."/>
            <person name="Pegot-Espagnet P."/>
            <person name="Pouilly N."/>
            <person name="Raftis F."/>
            <person name="Sallet E."/>
            <person name="Schiex T."/>
            <person name="Thomas J."/>
            <person name="Vandecasteele C."/>
            <person name="Vares D."/>
            <person name="Vear F."/>
            <person name="Vautrin S."/>
            <person name="Crespi M."/>
            <person name="Mangin B."/>
            <person name="Burke J.M."/>
            <person name="Salse J."/>
            <person name="Munos S."/>
            <person name="Vincourt P."/>
            <person name="Rieseberg L.H."/>
            <person name="Langlade N.B."/>
        </authorList>
    </citation>
    <scope>NUCLEOTIDE SEQUENCE [LARGE SCALE GENOMIC DNA]</scope>
    <source>
        <strain evidence="3">cv. SF193</strain>
    </source>
</reference>
<dbReference type="InParanoid" id="A0A251TSB9"/>
<gene>
    <name evidence="2" type="ORF">HannXRQ_Chr09g0240601</name>
</gene>
<accession>A0A251TSB9</accession>
<dbReference type="Proteomes" id="UP000215914">
    <property type="component" value="Chromosome 9"/>
</dbReference>
<keyword evidence="3" id="KW-1185">Reference proteome</keyword>
<dbReference type="AlphaFoldDB" id="A0A251TSB9"/>
<proteinExistence type="predicted"/>